<organism evidence="2 3">
    <name type="scientific">Stephania cephalantha</name>
    <dbReference type="NCBI Taxonomy" id="152367"/>
    <lineage>
        <taxon>Eukaryota</taxon>
        <taxon>Viridiplantae</taxon>
        <taxon>Streptophyta</taxon>
        <taxon>Embryophyta</taxon>
        <taxon>Tracheophyta</taxon>
        <taxon>Spermatophyta</taxon>
        <taxon>Magnoliopsida</taxon>
        <taxon>Ranunculales</taxon>
        <taxon>Menispermaceae</taxon>
        <taxon>Menispermoideae</taxon>
        <taxon>Cissampelideae</taxon>
        <taxon>Stephania</taxon>
    </lineage>
</organism>
<sequence length="129" mass="13607">MVVSVASARADQICHHPPPVHQSPLFCRCDTPLPPLFRRSDLLATVRLTRHRYTAATFPLLPPQNSVRRCRRSDLLAAAAAVHTRPIAASVAAAAPRRRRVTPAAACSPQPVAASPDAANPSPAAAVAA</sequence>
<keyword evidence="3" id="KW-1185">Reference proteome</keyword>
<name>A0AAP0J1M5_9MAGN</name>
<gene>
    <name evidence="2" type="ORF">Scep_014640</name>
</gene>
<proteinExistence type="predicted"/>
<dbReference type="Proteomes" id="UP001419268">
    <property type="component" value="Unassembled WGS sequence"/>
</dbReference>
<dbReference type="EMBL" id="JBBNAG010000006">
    <property type="protein sequence ID" value="KAK9125794.1"/>
    <property type="molecule type" value="Genomic_DNA"/>
</dbReference>
<evidence type="ECO:0000313" key="2">
    <source>
        <dbReference type="EMBL" id="KAK9125794.1"/>
    </source>
</evidence>
<evidence type="ECO:0000256" key="1">
    <source>
        <dbReference type="SAM" id="MobiDB-lite"/>
    </source>
</evidence>
<protein>
    <submittedName>
        <fullName evidence="2">Uncharacterized protein</fullName>
    </submittedName>
</protein>
<feature type="region of interest" description="Disordered" evidence="1">
    <location>
        <begin position="92"/>
        <end position="129"/>
    </location>
</feature>
<evidence type="ECO:0000313" key="3">
    <source>
        <dbReference type="Proteomes" id="UP001419268"/>
    </source>
</evidence>
<accession>A0AAP0J1M5</accession>
<comment type="caution">
    <text evidence="2">The sequence shown here is derived from an EMBL/GenBank/DDBJ whole genome shotgun (WGS) entry which is preliminary data.</text>
</comment>
<reference evidence="2 3" key="1">
    <citation type="submission" date="2024-01" db="EMBL/GenBank/DDBJ databases">
        <title>Genome assemblies of Stephania.</title>
        <authorList>
            <person name="Yang L."/>
        </authorList>
    </citation>
    <scope>NUCLEOTIDE SEQUENCE [LARGE SCALE GENOMIC DNA]</scope>
    <source>
        <strain evidence="2">JXDWG</strain>
        <tissue evidence="2">Leaf</tissue>
    </source>
</reference>
<feature type="compositionally biased region" description="Low complexity" evidence="1">
    <location>
        <begin position="102"/>
        <end position="129"/>
    </location>
</feature>
<dbReference type="AlphaFoldDB" id="A0AAP0J1M5"/>